<dbReference type="InterPro" id="IPR036465">
    <property type="entry name" value="vWFA_dom_sf"/>
</dbReference>
<dbReference type="PANTHER" id="PTHR46708:SF2">
    <property type="entry name" value="FIBRONECTIN TYPE-III DOMAIN-CONTAINING PROTEIN"/>
    <property type="match status" value="1"/>
</dbReference>
<dbReference type="Pfam" id="PF00041">
    <property type="entry name" value="fn3"/>
    <property type="match status" value="3"/>
</dbReference>
<dbReference type="SMART" id="SM00210">
    <property type="entry name" value="TSPN"/>
    <property type="match status" value="1"/>
</dbReference>
<dbReference type="Gene3D" id="2.60.40.10">
    <property type="entry name" value="Immunoglobulins"/>
    <property type="match status" value="5"/>
</dbReference>
<feature type="domain" description="Fibronectin type-III" evidence="8">
    <location>
        <begin position="28"/>
        <end position="118"/>
    </location>
</feature>
<proteinExistence type="predicted"/>
<dbReference type="Proteomes" id="UP000291022">
    <property type="component" value="Unassembled WGS sequence"/>
</dbReference>
<evidence type="ECO:0000313" key="9">
    <source>
        <dbReference type="Ensembl" id="ENSUAMP00000032758.1"/>
    </source>
</evidence>
<dbReference type="InterPro" id="IPR002035">
    <property type="entry name" value="VWF_A"/>
</dbReference>
<dbReference type="SUPFAM" id="SSF49899">
    <property type="entry name" value="Concanavalin A-like lectins/glucanases"/>
    <property type="match status" value="1"/>
</dbReference>
<dbReference type="STRING" id="9643.ENSUAMP00000032758"/>
<feature type="region of interest" description="Disordered" evidence="5">
    <location>
        <begin position="1048"/>
        <end position="1201"/>
    </location>
</feature>
<dbReference type="InterPro" id="IPR003961">
    <property type="entry name" value="FN3_dom"/>
</dbReference>
<dbReference type="FunFam" id="2.60.40.10:FF:000234">
    <property type="entry name" value="Collagen, type XII, alpha 1"/>
    <property type="match status" value="2"/>
</dbReference>
<evidence type="ECO:0000259" key="7">
    <source>
        <dbReference type="PROSITE" id="PS50234"/>
    </source>
</evidence>
<evidence type="ECO:0000256" key="3">
    <source>
        <dbReference type="ARBA" id="ARBA00022737"/>
    </source>
</evidence>
<keyword evidence="4" id="KW-0176">Collagen</keyword>
<dbReference type="InterPro" id="IPR013320">
    <property type="entry name" value="ConA-like_dom_sf"/>
</dbReference>
<feature type="compositionally biased region" description="Polar residues" evidence="5">
    <location>
        <begin position="728"/>
        <end position="741"/>
    </location>
</feature>
<dbReference type="GeneTree" id="ENSGT00940000163709"/>
<dbReference type="FunFam" id="2.60.40.10:FF:000953">
    <property type="entry name" value="Collagen, type XX, alpha 1"/>
    <property type="match status" value="1"/>
</dbReference>
<dbReference type="Gene3D" id="2.60.120.200">
    <property type="match status" value="1"/>
</dbReference>
<dbReference type="SUPFAM" id="SSF49265">
    <property type="entry name" value="Fibronectin type III"/>
    <property type="match status" value="4"/>
</dbReference>
<protein>
    <submittedName>
        <fullName evidence="9">Collagen type XX alpha 1 chain</fullName>
    </submittedName>
</protein>
<dbReference type="Pfam" id="PF00092">
    <property type="entry name" value="VWA"/>
    <property type="match status" value="2"/>
</dbReference>
<dbReference type="GO" id="GO:0005581">
    <property type="term" value="C:collagen trimer"/>
    <property type="evidence" value="ECO:0007669"/>
    <property type="project" value="UniProtKB-KW"/>
</dbReference>
<dbReference type="InterPro" id="IPR036116">
    <property type="entry name" value="FN3_sf"/>
</dbReference>
<dbReference type="SUPFAM" id="SSF53300">
    <property type="entry name" value="vWA-like"/>
    <property type="match status" value="1"/>
</dbReference>
<feature type="region of interest" description="Disordered" evidence="5">
    <location>
        <begin position="1235"/>
        <end position="1277"/>
    </location>
</feature>
<evidence type="ECO:0000256" key="2">
    <source>
        <dbReference type="ARBA" id="ARBA00022729"/>
    </source>
</evidence>
<dbReference type="InterPro" id="IPR008160">
    <property type="entry name" value="Collagen"/>
</dbReference>
<dbReference type="PRINTS" id="PR00453">
    <property type="entry name" value="VWFADOMAIN"/>
</dbReference>
<dbReference type="OMA" id="DISGCYG"/>
<keyword evidence="3" id="KW-0677">Repeat</keyword>
<evidence type="ECO:0000256" key="5">
    <source>
        <dbReference type="SAM" id="MobiDB-lite"/>
    </source>
</evidence>
<evidence type="ECO:0000313" key="10">
    <source>
        <dbReference type="Proteomes" id="UP000291022"/>
    </source>
</evidence>
<keyword evidence="2 6" id="KW-0732">Signal</keyword>
<accession>A0A452SJR7</accession>
<dbReference type="Ensembl" id="ENSUAMT00000036496.1">
    <property type="protein sequence ID" value="ENSUAMP00000032758.1"/>
    <property type="gene ID" value="ENSUAMG00000024976.1"/>
</dbReference>
<gene>
    <name evidence="9" type="primary">COL20A1</name>
</gene>
<feature type="region of interest" description="Disordered" evidence="5">
    <location>
        <begin position="709"/>
        <end position="750"/>
    </location>
</feature>
<dbReference type="InterPro" id="IPR048287">
    <property type="entry name" value="TSPN-like_N"/>
</dbReference>
<dbReference type="PROSITE" id="PS50234">
    <property type="entry name" value="VWFA"/>
    <property type="match status" value="1"/>
</dbReference>
<evidence type="ECO:0000259" key="8">
    <source>
        <dbReference type="PROSITE" id="PS50853"/>
    </source>
</evidence>
<reference evidence="9" key="3">
    <citation type="submission" date="2025-09" db="UniProtKB">
        <authorList>
            <consortium name="Ensembl"/>
        </authorList>
    </citation>
    <scope>IDENTIFICATION</scope>
</reference>
<dbReference type="Gene3D" id="3.40.50.410">
    <property type="entry name" value="von Willebrand factor, type A domain"/>
    <property type="match status" value="2"/>
</dbReference>
<feature type="compositionally biased region" description="Basic and acidic residues" evidence="5">
    <location>
        <begin position="709"/>
        <end position="722"/>
    </location>
</feature>
<comment type="subcellular location">
    <subcellularLocation>
        <location evidence="1">Secreted</location>
        <location evidence="1">Extracellular space</location>
    </subcellularLocation>
</comment>
<feature type="compositionally biased region" description="Low complexity" evidence="5">
    <location>
        <begin position="1124"/>
        <end position="1137"/>
    </location>
</feature>
<evidence type="ECO:0000256" key="4">
    <source>
        <dbReference type="ARBA" id="ARBA00023119"/>
    </source>
</evidence>
<feature type="domain" description="VWFA" evidence="7">
    <location>
        <begin position="205"/>
        <end position="375"/>
    </location>
</feature>
<dbReference type="PROSITE" id="PS50853">
    <property type="entry name" value="FN3"/>
    <property type="match status" value="3"/>
</dbReference>
<feature type="signal peptide" evidence="6">
    <location>
        <begin position="1"/>
        <end position="22"/>
    </location>
</feature>
<dbReference type="GO" id="GO:0005576">
    <property type="term" value="C:extracellular region"/>
    <property type="evidence" value="ECO:0007669"/>
    <property type="project" value="UniProtKB-SubCell"/>
</dbReference>
<dbReference type="SMART" id="SM00327">
    <property type="entry name" value="VWA"/>
    <property type="match status" value="1"/>
</dbReference>
<feature type="chain" id="PRO_5019281730" evidence="6">
    <location>
        <begin position="23"/>
        <end position="1277"/>
    </location>
</feature>
<feature type="domain" description="Fibronectin type-III" evidence="8">
    <location>
        <begin position="492"/>
        <end position="584"/>
    </location>
</feature>
<dbReference type="InterPro" id="IPR050991">
    <property type="entry name" value="ECM_Regulatory_Proteins"/>
</dbReference>
<dbReference type="InterPro" id="IPR013783">
    <property type="entry name" value="Ig-like_fold"/>
</dbReference>
<dbReference type="Pfam" id="PF01391">
    <property type="entry name" value="Collagen"/>
    <property type="match status" value="1"/>
</dbReference>
<sequence length="1277" mass="134371">MSALVCPHLGLCLWLWLGVALGRSQGQAGSHLTLAVLPEDRLQMKWRGSEGSSLGYLLQVKPMAGDAEQEVMLTTKTPKATVGGLSPSKGYTVQIFELTSSGNTLLAQREFVIEDLKSHSVSRSSRKPLEAAVEPTPSHVGSPDPGPRVAWSPSQDLPTLGEPGLEQLRGGGVCPVVVWAWPSPSPPPPPTASPHFCCTPPTPVDMIFLVDGSWSIGHSHFQQVKDFLASVIEPFEIGPNKVQVGGYQPPALPPVEWHQAGRVPGGAHGAARPLFSITQGLALTHVREQNLKPGAGPRPEAAKVVILVTDGKSQDDARAAGRVLKDLGVAIFAVGVKNADEAELQLLASPPLDITVHNVQDFPQLGTLAGLLSRLICQKVQAGSQGPVTPAAATPALDTVFTPTSLVLTQVTSSSVHLSWTPAPQLPPKYLITWRPSKGGTPREVLVEGPTSSVELHNLTAGTEYLVSVFPVCEAGVGESLQGLVTTAPLPAPQALTLAAVTPRTIRLAWRPSAGATYYLVRCSPAPPRGQEEGREVRVGQPEVLLDGLEPGTDYDIWVQSLQGTEASEARGIRARTATLVPPRHLGFSDVTHDSARVFWEGLLRPVSLFRVSFVSREGGHSGQAPGNATAATLGPLSSSTTYSVRVTCLYPTGGSSTLTGRLTTRKVPSPSQLSVKELPGDEVQLEWAAAADSGVLVYQIKWTPLGDGKAREVRGGEREGHLPAPQLQESSDPTASSQGHPPSHGLWAEPCGRTPVHRAHTCPSSPQISVPGNLGMAVLPGLRSHLEYEITILAYYRDGARSDPVSLRYTPPACPALSPDGPLPGFDLMAAFGLVEKEYASIRGVAMEHSAFGCARTFTLFKDAQLTRRASDLQLAAPPPEHTVVFLLRVLPETPRETFALWQMTAEDFQPVLGVLLDAGRKSLTYFNHDPRATLQEVTFDLPEVRRIFFGSFHKVHVAVGRSKVRLYVDCQKVAERPVGEAGSPPATGFVMLGRLAKARGPRSSSATFQLQTLQIVCSDSWAEEDVCCELPAAKDGETCPAFPSACTCSSQTPGPPGPQGPPVSPSSPPWGGKGLPGEPGPPGQMGPEGPGGQQGSPGTQGRTVQGPVGPPGVKGEKGDHGLPGLQGHPGQQGAPGKVGLQGPKGMRGLEGSTGLPGPPGPRGFQGMAGARGTSGERGPPGAVGPTALPGERGEGSGEPQSLATIYQLLSQACESAIQTHVLKFHSFLHESARPPRPILEAPGLPSTLSEARLPGQGGDEGPRPEKRGTGPMGRV</sequence>
<feature type="compositionally biased region" description="Pro residues" evidence="5">
    <location>
        <begin position="1055"/>
        <end position="1070"/>
    </location>
</feature>
<dbReference type="CDD" id="cd00063">
    <property type="entry name" value="FN3"/>
    <property type="match status" value="4"/>
</dbReference>
<dbReference type="AlphaFoldDB" id="A0A452SJR7"/>
<reference evidence="9" key="2">
    <citation type="submission" date="2025-08" db="UniProtKB">
        <authorList>
            <consortium name="Ensembl"/>
        </authorList>
    </citation>
    <scope>IDENTIFICATION</scope>
</reference>
<feature type="region of interest" description="Disordered" evidence="5">
    <location>
        <begin position="123"/>
        <end position="165"/>
    </location>
</feature>
<reference evidence="10" key="1">
    <citation type="submission" date="2016-06" db="EMBL/GenBank/DDBJ databases">
        <title>De novo assembly and RNA-Seq shows season-dependent expression and editing in black bear kidneys.</title>
        <authorList>
            <person name="Korstanje R."/>
            <person name="Srivastava A."/>
            <person name="Sarsani V.K."/>
            <person name="Sheehan S.M."/>
            <person name="Seger R.L."/>
            <person name="Barter M.E."/>
            <person name="Lindqvist C."/>
            <person name="Brody L.C."/>
            <person name="Mullikin J.C."/>
        </authorList>
    </citation>
    <scope>NUCLEOTIDE SEQUENCE [LARGE SCALE GENOMIC DNA]</scope>
</reference>
<name>A0A452SJR7_URSAM</name>
<keyword evidence="10" id="KW-1185">Reference proteome</keyword>
<feature type="domain" description="Fibronectin type-III" evidence="8">
    <location>
        <begin position="402"/>
        <end position="491"/>
    </location>
</feature>
<dbReference type="FunFam" id="2.60.120.200:FF:000008">
    <property type="entry name" value="Collagen type XII alpha 1 chain"/>
    <property type="match status" value="1"/>
</dbReference>
<dbReference type="SMART" id="SM00060">
    <property type="entry name" value="FN3"/>
    <property type="match status" value="5"/>
</dbReference>
<dbReference type="PANTHER" id="PTHR46708">
    <property type="entry name" value="TENASCIN"/>
    <property type="match status" value="1"/>
</dbReference>
<evidence type="ECO:0000256" key="1">
    <source>
        <dbReference type="ARBA" id="ARBA00004239"/>
    </source>
</evidence>
<evidence type="ECO:0000256" key="6">
    <source>
        <dbReference type="SAM" id="SignalP"/>
    </source>
</evidence>
<feature type="compositionally biased region" description="Gly residues" evidence="5">
    <location>
        <begin position="1088"/>
        <end position="1097"/>
    </location>
</feature>
<organism evidence="9 10">
    <name type="scientific">Ursus americanus</name>
    <name type="common">American black bear</name>
    <name type="synonym">Euarctos americanus</name>
    <dbReference type="NCBI Taxonomy" id="9643"/>
    <lineage>
        <taxon>Eukaryota</taxon>
        <taxon>Metazoa</taxon>
        <taxon>Chordata</taxon>
        <taxon>Craniata</taxon>
        <taxon>Vertebrata</taxon>
        <taxon>Euteleostomi</taxon>
        <taxon>Mammalia</taxon>
        <taxon>Eutheria</taxon>
        <taxon>Laurasiatheria</taxon>
        <taxon>Carnivora</taxon>
        <taxon>Caniformia</taxon>
        <taxon>Ursidae</taxon>
        <taxon>Ursus</taxon>
    </lineage>
</organism>